<comment type="caution">
    <text evidence="4">The sequence shown here is derived from an EMBL/GenBank/DDBJ whole genome shotgun (WGS) entry which is preliminary data.</text>
</comment>
<dbReference type="HOGENOM" id="CLU_479689_0_0_9"/>
<feature type="chain" id="PRO_5039667968" description="DUF3298 domain-containing protein" evidence="3">
    <location>
        <begin position="22"/>
        <end position="591"/>
    </location>
</feature>
<evidence type="ECO:0008006" key="6">
    <source>
        <dbReference type="Google" id="ProtNLM"/>
    </source>
</evidence>
<dbReference type="Gene3D" id="3.90.640.20">
    <property type="entry name" value="Heat-shock cognate protein, ATPase"/>
    <property type="match status" value="1"/>
</dbReference>
<dbReference type="eggNOG" id="ENOG50338P6">
    <property type="taxonomic scope" value="Bacteria"/>
</dbReference>
<feature type="signal peptide" evidence="3">
    <location>
        <begin position="1"/>
        <end position="21"/>
    </location>
</feature>
<gene>
    <name evidence="4" type="ORF">HMPREF9333_01198</name>
</gene>
<evidence type="ECO:0000313" key="5">
    <source>
        <dbReference type="Proteomes" id="UP000003011"/>
    </source>
</evidence>
<dbReference type="Gene3D" id="3.30.565.40">
    <property type="entry name" value="Fervidobacterium nodosum Rt17-B1 like"/>
    <property type="match status" value="1"/>
</dbReference>
<accession>G5GI08</accession>
<dbReference type="PATRIC" id="fig|679200.3.peg.1276"/>
<dbReference type="Proteomes" id="UP000003011">
    <property type="component" value="Unassembled WGS sequence"/>
</dbReference>
<dbReference type="EMBL" id="ACZL01000021">
    <property type="protein sequence ID" value="EHI55483.1"/>
    <property type="molecule type" value="Genomic_DNA"/>
</dbReference>
<dbReference type="OrthoDB" id="2037786at2"/>
<keyword evidence="3" id="KW-0732">Signal</keyword>
<proteinExistence type="predicted"/>
<evidence type="ECO:0000256" key="1">
    <source>
        <dbReference type="SAM" id="Coils"/>
    </source>
</evidence>
<keyword evidence="5" id="KW-1185">Reference proteome</keyword>
<dbReference type="RefSeq" id="WP_005540650.1">
    <property type="nucleotide sequence ID" value="NZ_JH378832.1"/>
</dbReference>
<feature type="compositionally biased region" description="Low complexity" evidence="2">
    <location>
        <begin position="27"/>
        <end position="36"/>
    </location>
</feature>
<dbReference type="PROSITE" id="PS51257">
    <property type="entry name" value="PROKAR_LIPOPROTEIN"/>
    <property type="match status" value="1"/>
</dbReference>
<sequence>MRYKRSLLISVAIGLLMLVSAACVKSDNTNTTDTTNASQNSEKESNKENKKETKKREKSKNSEDKEEVKQVSEVPHIILEKTSQIYVDKNSDHYLYISEISHLCLKNDSEEFKPLAKALDKYNEEADANIAKAREEMAACCEDLKKDSPSYFYNHPMLSDETDVYVIRSDKNIVSILDYRVADYGGVHPGYQYSSHNYDTNTGEEIKFTDVVKDTSAFFGLADNKIKENYPDDNLTMPSEYVKDMQDSNYKDLVWTVNAEGVSVYFNTYTLGAYASGVQIITVYFDQAKDMFNDKYVNKEKDYVFPLLTEDMVIDLDINNEGKREPVRVKNLKEKVYEDNDIYFTGMEVFAGDKKSVRIYGYDGSTYVIKKDGKYYLYLFSEQEGDYEALSVVDLSTMNYNMTDDTFYISPASITTYWSEDGNTYKWLEETFTDTQSFQASISAQLLSTFFAAKEWYVGKNGRPESNEDRYKVTSNHVLHTLKDVKCEEVDEKGNVKKSAVIPENSYLLFLYSDGENWVDVRIIDENDVNITKTDNGDGSFDKYFSVKNISLKDYKGPLYRITINKDEEYYKTKVGGVDINQLFEGIVFAG</sequence>
<feature type="region of interest" description="Disordered" evidence="2">
    <location>
        <begin position="27"/>
        <end position="71"/>
    </location>
</feature>
<name>G5GI08_9FIRM</name>
<protein>
    <recommendedName>
        <fullName evidence="6">DUF3298 domain-containing protein</fullName>
    </recommendedName>
</protein>
<evidence type="ECO:0000313" key="4">
    <source>
        <dbReference type="EMBL" id="EHI55483.1"/>
    </source>
</evidence>
<dbReference type="AlphaFoldDB" id="G5GI08"/>
<organism evidence="4 5">
    <name type="scientific">Johnsonella ignava ATCC 51276</name>
    <dbReference type="NCBI Taxonomy" id="679200"/>
    <lineage>
        <taxon>Bacteria</taxon>
        <taxon>Bacillati</taxon>
        <taxon>Bacillota</taxon>
        <taxon>Clostridia</taxon>
        <taxon>Lachnospirales</taxon>
        <taxon>Lachnospiraceae</taxon>
        <taxon>Johnsonella</taxon>
    </lineage>
</organism>
<keyword evidence="1" id="KW-0175">Coiled coil</keyword>
<evidence type="ECO:0000256" key="3">
    <source>
        <dbReference type="SAM" id="SignalP"/>
    </source>
</evidence>
<dbReference type="InterPro" id="IPR037126">
    <property type="entry name" value="PdaC/RsiV-like_sf"/>
</dbReference>
<reference evidence="4 5" key="1">
    <citation type="submission" date="2011-08" db="EMBL/GenBank/DDBJ databases">
        <title>The Genome Sequence of Johnsonella ignava ATCC 51276.</title>
        <authorList>
            <consortium name="The Broad Institute Genome Sequencing Platform"/>
            <person name="Earl A."/>
            <person name="Ward D."/>
            <person name="Feldgarden M."/>
            <person name="Gevers D."/>
            <person name="Izard J."/>
            <person name="Blanton J.M."/>
            <person name="Baranova O.V."/>
            <person name="Dewhirst F.E."/>
            <person name="Young S.K."/>
            <person name="Zeng Q."/>
            <person name="Gargeya S."/>
            <person name="Fitzgerald M."/>
            <person name="Haas B."/>
            <person name="Abouelleil A."/>
            <person name="Alvarado L."/>
            <person name="Arachchi H.M."/>
            <person name="Berlin A."/>
            <person name="Brown A."/>
            <person name="Chapman S.B."/>
            <person name="Chen Z."/>
            <person name="Dunbar C."/>
            <person name="Freedman E."/>
            <person name="Gearin G."/>
            <person name="Gellesch M."/>
            <person name="Goldberg J."/>
            <person name="Griggs A."/>
            <person name="Gujja S."/>
            <person name="Heiman D."/>
            <person name="Howarth C."/>
            <person name="Larson L."/>
            <person name="Lui A."/>
            <person name="MacDonald P.J.P."/>
            <person name="Montmayeur A."/>
            <person name="Murphy C."/>
            <person name="Neiman D."/>
            <person name="Pearson M."/>
            <person name="Priest M."/>
            <person name="Roberts A."/>
            <person name="Saif S."/>
            <person name="Shea T."/>
            <person name="Shenoy N."/>
            <person name="Sisk P."/>
            <person name="Stolte C."/>
            <person name="Sykes S."/>
            <person name="Wortman J."/>
            <person name="Nusbaum C."/>
            <person name="Birren B."/>
        </authorList>
    </citation>
    <scope>NUCLEOTIDE SEQUENCE [LARGE SCALE GENOMIC DNA]</scope>
    <source>
        <strain evidence="4 5">ATCC 51276</strain>
    </source>
</reference>
<feature type="compositionally biased region" description="Basic and acidic residues" evidence="2">
    <location>
        <begin position="41"/>
        <end position="70"/>
    </location>
</feature>
<feature type="coiled-coil region" evidence="1">
    <location>
        <begin position="116"/>
        <end position="143"/>
    </location>
</feature>
<dbReference type="STRING" id="679200.HMPREF9333_01198"/>
<evidence type="ECO:0000256" key="2">
    <source>
        <dbReference type="SAM" id="MobiDB-lite"/>
    </source>
</evidence>